<evidence type="ECO:0000256" key="5">
    <source>
        <dbReference type="ARBA" id="ARBA00023136"/>
    </source>
</evidence>
<dbReference type="GeneID" id="105001010"/>
<dbReference type="PANTHER" id="PTHR22883:SF22">
    <property type="entry name" value="PALMITOYLTRANSFERASE ZDHHC11-RELATED"/>
    <property type="match status" value="1"/>
</dbReference>
<evidence type="ECO:0000256" key="1">
    <source>
        <dbReference type="ARBA" id="ARBA00004141"/>
    </source>
</evidence>
<dbReference type="KEGG" id="bbis:105001010"/>
<feature type="region of interest" description="Disordered" evidence="8">
    <location>
        <begin position="539"/>
        <end position="567"/>
    </location>
</feature>
<keyword evidence="4 7" id="KW-1133">Transmembrane helix</keyword>
<comment type="subcellular location">
    <subcellularLocation>
        <location evidence="1">Membrane</location>
        <topology evidence="1">Multi-pass membrane protein</topology>
    </subcellularLocation>
</comment>
<dbReference type="Pfam" id="PF01529">
    <property type="entry name" value="DHHC"/>
    <property type="match status" value="1"/>
</dbReference>
<comment type="similarity">
    <text evidence="7">Belongs to the DHHC palmitoyltransferase family.</text>
</comment>
<feature type="transmembrane region" description="Helical" evidence="7">
    <location>
        <begin position="303"/>
        <end position="326"/>
    </location>
</feature>
<feature type="compositionally biased region" description="Gly residues" evidence="8">
    <location>
        <begin position="495"/>
        <end position="504"/>
    </location>
</feature>
<name>A0A6P3IMA7_BISBB</name>
<evidence type="ECO:0000256" key="2">
    <source>
        <dbReference type="ARBA" id="ARBA00022679"/>
    </source>
</evidence>
<dbReference type="GO" id="GO:0016020">
    <property type="term" value="C:membrane"/>
    <property type="evidence" value="ECO:0007669"/>
    <property type="project" value="UniProtKB-SubCell"/>
</dbReference>
<evidence type="ECO:0000313" key="10">
    <source>
        <dbReference type="Proteomes" id="UP000515208"/>
    </source>
</evidence>
<dbReference type="RefSeq" id="XP_010855431.1">
    <property type="nucleotide sequence ID" value="XM_010857129.1"/>
</dbReference>
<reference evidence="11" key="1">
    <citation type="submission" date="2025-08" db="UniProtKB">
        <authorList>
            <consortium name="RefSeq"/>
        </authorList>
    </citation>
    <scope>IDENTIFICATION</scope>
    <source>
        <tissue evidence="11">Blood</tissue>
    </source>
</reference>
<keyword evidence="10" id="KW-1185">Reference proteome</keyword>
<accession>A0A6P3IMA7</accession>
<keyword evidence="6 7" id="KW-0012">Acyltransferase</keyword>
<dbReference type="Proteomes" id="UP000515208">
    <property type="component" value="Unplaced"/>
</dbReference>
<dbReference type="OrthoDB" id="9909019at2759"/>
<evidence type="ECO:0000259" key="9">
    <source>
        <dbReference type="Pfam" id="PF01529"/>
    </source>
</evidence>
<keyword evidence="3 7" id="KW-0812">Transmembrane</keyword>
<dbReference type="CTD" id="79844"/>
<feature type="transmembrane region" description="Helical" evidence="7">
    <location>
        <begin position="399"/>
        <end position="425"/>
    </location>
</feature>
<evidence type="ECO:0000256" key="3">
    <source>
        <dbReference type="ARBA" id="ARBA00022692"/>
    </source>
</evidence>
<gene>
    <name evidence="11" type="primary">ZDHHC11</name>
</gene>
<dbReference type="InterPro" id="IPR001594">
    <property type="entry name" value="Palmitoyltrfase_DHHC"/>
</dbReference>
<dbReference type="GO" id="GO:0006612">
    <property type="term" value="P:protein targeting to membrane"/>
    <property type="evidence" value="ECO:0007669"/>
    <property type="project" value="TreeGrafter"/>
</dbReference>
<protein>
    <recommendedName>
        <fullName evidence="7">Palmitoyltransferase</fullName>
        <ecNumber evidence="7">2.3.1.225</ecNumber>
    </recommendedName>
</protein>
<dbReference type="InterPro" id="IPR039859">
    <property type="entry name" value="PFA4/ZDH16/20/ERF2-like"/>
</dbReference>
<comment type="domain">
    <text evidence="7">The DHHC domain is required for palmitoyltransferase activity.</text>
</comment>
<feature type="region of interest" description="Disordered" evidence="8">
    <location>
        <begin position="484"/>
        <end position="522"/>
    </location>
</feature>
<evidence type="ECO:0000256" key="8">
    <source>
        <dbReference type="SAM" id="MobiDB-lite"/>
    </source>
</evidence>
<feature type="region of interest" description="Disordered" evidence="8">
    <location>
        <begin position="102"/>
        <end position="145"/>
    </location>
</feature>
<evidence type="ECO:0000256" key="4">
    <source>
        <dbReference type="ARBA" id="ARBA00022989"/>
    </source>
</evidence>
<evidence type="ECO:0000256" key="6">
    <source>
        <dbReference type="ARBA" id="ARBA00023315"/>
    </source>
</evidence>
<feature type="region of interest" description="Disordered" evidence="8">
    <location>
        <begin position="159"/>
        <end position="180"/>
    </location>
</feature>
<sequence>MVSTCLHSPLAIYCGPSAANKEAAGGWVKHEDELTQDLRTERRECSRRVCSACSLWPRLLAAREVCSCPESPGPSGHEQTWVQEWPASALHSEGVWCPDTCSGEDRSSVGREGRGPVRTANGPGGDPGQPGRLPPGHHGRLGRGCSGPRSSVLLVLGARRSPALEPAHRPPTTQRRAERKVCSHRRPACLLISGQETRHLNLIKCQLHRVVGNATVFFRDTEDSVLGTPIFTAMAFCARRSRRVLSEAASSRNTQGSPPRLSRVNGWSRPLHSFQIMAWTVFLTLAFTTFGVFIPLLPHDWRYIAYSVTGGIFFFHFLVHLIAISIDPAEASVRLKNYSQPMPTFDRSKHPHVIQNQYCHLCEVTVSAKAKHCSACNKCVSGFDHHCKWLNNCVGSRNYWCFFSSVASASAGLLCIIIILLYIFFQYFFNPATLRTDARYRSSISTWVPSLPEYVLPRLRLYLNTCSPSLLAFTPVLTRVPSRPPPPAMSSGSCVVGGQGGGGRAPADTGPEAEPPGQHTAAAARSLARLWRVLSERGGDGLRQRREEAPGSCTEAEGQTRDAGGLQETRRACRQPASEGFVQTWAEEWMSSLERRVGSTGAGTCRLRPEVAKRLSTFDYMTQGRQQQKSKHETGKKDVSLQMEDLSQLQMHGSCAGKRSVHSGGILCFSPQPLDSSLGSSEQGLCSTATIQPEDTPTSLKDGASGAPRGQVPRALWDRARIPHSAAGRFTAEPLRGPVVGYCWRTSTGKGLPVLHLHKSSR</sequence>
<feature type="compositionally biased region" description="Basic and acidic residues" evidence="8">
    <location>
        <begin position="539"/>
        <end position="549"/>
    </location>
</feature>
<dbReference type="PANTHER" id="PTHR22883">
    <property type="entry name" value="ZINC FINGER DHHC DOMAIN CONTAINING PROTEIN"/>
    <property type="match status" value="1"/>
</dbReference>
<keyword evidence="2 7" id="KW-0808">Transferase</keyword>
<dbReference type="AlphaFoldDB" id="A0A6P3IMA7"/>
<feature type="compositionally biased region" description="Polar residues" evidence="8">
    <location>
        <begin position="690"/>
        <end position="699"/>
    </location>
</feature>
<evidence type="ECO:0000256" key="7">
    <source>
        <dbReference type="RuleBase" id="RU079119"/>
    </source>
</evidence>
<dbReference type="GO" id="GO:0005783">
    <property type="term" value="C:endoplasmic reticulum"/>
    <property type="evidence" value="ECO:0007669"/>
    <property type="project" value="TreeGrafter"/>
</dbReference>
<dbReference type="PROSITE" id="PS50216">
    <property type="entry name" value="DHHC"/>
    <property type="match status" value="1"/>
</dbReference>
<dbReference type="EC" id="2.3.1.225" evidence="7"/>
<feature type="domain" description="Palmitoyltransferase DHHC" evidence="9">
    <location>
        <begin position="354"/>
        <end position="429"/>
    </location>
</feature>
<feature type="compositionally biased region" description="Basic and acidic residues" evidence="8">
    <location>
        <begin position="103"/>
        <end position="115"/>
    </location>
</feature>
<feature type="region of interest" description="Disordered" evidence="8">
    <location>
        <begin position="690"/>
        <end position="711"/>
    </location>
</feature>
<feature type="transmembrane region" description="Helical" evidence="7">
    <location>
        <begin position="276"/>
        <end position="297"/>
    </location>
</feature>
<proteinExistence type="inferred from homology"/>
<dbReference type="GO" id="GO:0019706">
    <property type="term" value="F:protein-cysteine S-palmitoyltransferase activity"/>
    <property type="evidence" value="ECO:0007669"/>
    <property type="project" value="UniProtKB-EC"/>
</dbReference>
<keyword evidence="5 7" id="KW-0472">Membrane</keyword>
<comment type="catalytic activity">
    <reaction evidence="7">
        <text>L-cysteinyl-[protein] + hexadecanoyl-CoA = S-hexadecanoyl-L-cysteinyl-[protein] + CoA</text>
        <dbReference type="Rhea" id="RHEA:36683"/>
        <dbReference type="Rhea" id="RHEA-COMP:10131"/>
        <dbReference type="Rhea" id="RHEA-COMP:11032"/>
        <dbReference type="ChEBI" id="CHEBI:29950"/>
        <dbReference type="ChEBI" id="CHEBI:57287"/>
        <dbReference type="ChEBI" id="CHEBI:57379"/>
        <dbReference type="ChEBI" id="CHEBI:74151"/>
        <dbReference type="EC" id="2.3.1.225"/>
    </reaction>
</comment>
<evidence type="ECO:0000313" key="11">
    <source>
        <dbReference type="RefSeq" id="XP_010855431.1"/>
    </source>
</evidence>
<dbReference type="GO" id="GO:0005794">
    <property type="term" value="C:Golgi apparatus"/>
    <property type="evidence" value="ECO:0007669"/>
    <property type="project" value="TreeGrafter"/>
</dbReference>
<organism evidence="10 11">
    <name type="scientific">Bison bison bison</name>
    <name type="common">North American plains bison</name>
    <dbReference type="NCBI Taxonomy" id="43346"/>
    <lineage>
        <taxon>Eukaryota</taxon>
        <taxon>Metazoa</taxon>
        <taxon>Chordata</taxon>
        <taxon>Craniata</taxon>
        <taxon>Vertebrata</taxon>
        <taxon>Euteleostomi</taxon>
        <taxon>Mammalia</taxon>
        <taxon>Eutheria</taxon>
        <taxon>Laurasiatheria</taxon>
        <taxon>Artiodactyla</taxon>
        <taxon>Ruminantia</taxon>
        <taxon>Pecora</taxon>
        <taxon>Bovidae</taxon>
        <taxon>Bovinae</taxon>
        <taxon>Bison</taxon>
    </lineage>
</organism>